<sequence>MLHCLVADGNARDGRENHVRATGKTSAQAYAALLKTLATDLACTLINPADADVALPSGLDLAGFDALIFTGSALHVTEARPEVGRQRELMRAALDAGLPVFGSCWGVQVAATVAGGDAGRNPRGPEYGFARAIMPTLSGRRHPLVSGRPAAYDAPAMHLDAVIAPPPNSDVLASNALLDVQAIEIRRGAGVFWGTQYHPELDLDELGAMLRLQAEDVIEARFCRNRADVEAFAADLDDLHRGPRERTDLAWRHGIGSEVLDALSRRREIANFLDHLVRPRARR</sequence>
<dbReference type="PROSITE" id="PS51273">
    <property type="entry name" value="GATASE_TYPE_1"/>
    <property type="match status" value="1"/>
</dbReference>
<dbReference type="InterPro" id="IPR044992">
    <property type="entry name" value="ChyE-like"/>
</dbReference>
<dbReference type="SUPFAM" id="SSF52317">
    <property type="entry name" value="Class I glutamine amidotransferase-like"/>
    <property type="match status" value="1"/>
</dbReference>
<dbReference type="CDD" id="cd01741">
    <property type="entry name" value="GATase1_1"/>
    <property type="match status" value="1"/>
</dbReference>
<protein>
    <submittedName>
        <fullName evidence="2">Glutamine amidotransferase</fullName>
    </submittedName>
</protein>
<dbReference type="Gene3D" id="3.40.50.880">
    <property type="match status" value="1"/>
</dbReference>
<dbReference type="EMBL" id="CP029550">
    <property type="protein sequence ID" value="AWN44630.1"/>
    <property type="molecule type" value="Genomic_DNA"/>
</dbReference>
<proteinExistence type="predicted"/>
<accession>A0A2U8WGW1</accession>
<name>A0A2U8WGW1_9HYPH</name>
<dbReference type="GO" id="GO:0005829">
    <property type="term" value="C:cytosol"/>
    <property type="evidence" value="ECO:0007669"/>
    <property type="project" value="TreeGrafter"/>
</dbReference>
<dbReference type="InterPro" id="IPR017926">
    <property type="entry name" value="GATASE"/>
</dbReference>
<dbReference type="PANTHER" id="PTHR42695">
    <property type="entry name" value="GLUTAMINE AMIDOTRANSFERASE YLR126C-RELATED"/>
    <property type="match status" value="1"/>
</dbReference>
<evidence type="ECO:0000259" key="1">
    <source>
        <dbReference type="Pfam" id="PF00117"/>
    </source>
</evidence>
<evidence type="ECO:0000313" key="3">
    <source>
        <dbReference type="Proteomes" id="UP000245926"/>
    </source>
</evidence>
<keyword evidence="3" id="KW-1185">Reference proteome</keyword>
<organism evidence="2 3">
    <name type="scientific">Methylobacterium durans</name>
    <dbReference type="NCBI Taxonomy" id="2202825"/>
    <lineage>
        <taxon>Bacteria</taxon>
        <taxon>Pseudomonadati</taxon>
        <taxon>Pseudomonadota</taxon>
        <taxon>Alphaproteobacteria</taxon>
        <taxon>Hyphomicrobiales</taxon>
        <taxon>Methylobacteriaceae</taxon>
        <taxon>Methylobacterium</taxon>
    </lineage>
</organism>
<dbReference type="GO" id="GO:0016740">
    <property type="term" value="F:transferase activity"/>
    <property type="evidence" value="ECO:0007669"/>
    <property type="project" value="UniProtKB-KW"/>
</dbReference>
<keyword evidence="2" id="KW-0808">Transferase</keyword>
<dbReference type="AlphaFoldDB" id="A0A2U8WGW1"/>
<dbReference type="KEGG" id="mets:DK389_18035"/>
<feature type="domain" description="Glutamine amidotransferase" evidence="1">
    <location>
        <begin position="61"/>
        <end position="207"/>
    </location>
</feature>
<evidence type="ECO:0000313" key="2">
    <source>
        <dbReference type="EMBL" id="AWN44630.1"/>
    </source>
</evidence>
<dbReference type="Pfam" id="PF00117">
    <property type="entry name" value="GATase"/>
    <property type="match status" value="1"/>
</dbReference>
<dbReference type="Proteomes" id="UP000245926">
    <property type="component" value="Chromosome"/>
</dbReference>
<reference evidence="3" key="1">
    <citation type="submission" date="2018-05" db="EMBL/GenBank/DDBJ databases">
        <title>Complete Genome Sequence of Methylobacterium sp. 17SD2-17.</title>
        <authorList>
            <person name="Srinivasan S."/>
        </authorList>
    </citation>
    <scope>NUCLEOTIDE SEQUENCE [LARGE SCALE GENOMIC DNA]</scope>
    <source>
        <strain evidence="3">17SD2-17</strain>
    </source>
</reference>
<gene>
    <name evidence="2" type="ORF">DK389_18035</name>
</gene>
<dbReference type="PANTHER" id="PTHR42695:SF5">
    <property type="entry name" value="GLUTAMINE AMIDOTRANSFERASE YLR126C-RELATED"/>
    <property type="match status" value="1"/>
</dbReference>
<dbReference type="OrthoDB" id="9813383at2"/>
<dbReference type="InterPro" id="IPR029062">
    <property type="entry name" value="Class_I_gatase-like"/>
</dbReference>
<dbReference type="RefSeq" id="WP_109896532.1">
    <property type="nucleotide sequence ID" value="NZ_CP029550.1"/>
</dbReference>
<keyword evidence="2" id="KW-0315">Glutamine amidotransferase</keyword>